<sequence length="48" mass="4845">MSLNSIVPGIVHSAAPLTPVLKLGAPQCKFQNPSINVVASSTLSQGNG</sequence>
<dbReference type="Proteomes" id="UP000308092">
    <property type="component" value="Unassembled WGS sequence"/>
</dbReference>
<keyword evidence="2" id="KW-1185">Reference proteome</keyword>
<organism evidence="1 2">
    <name type="scientific">Aspergillus tanneri</name>
    <dbReference type="NCBI Taxonomy" id="1220188"/>
    <lineage>
        <taxon>Eukaryota</taxon>
        <taxon>Fungi</taxon>
        <taxon>Dikarya</taxon>
        <taxon>Ascomycota</taxon>
        <taxon>Pezizomycotina</taxon>
        <taxon>Eurotiomycetes</taxon>
        <taxon>Eurotiomycetidae</taxon>
        <taxon>Eurotiales</taxon>
        <taxon>Aspergillaceae</taxon>
        <taxon>Aspergillus</taxon>
        <taxon>Aspergillus subgen. Circumdati</taxon>
    </lineage>
</organism>
<gene>
    <name evidence="1" type="ORF">EYZ11_006255</name>
</gene>
<reference evidence="1 2" key="1">
    <citation type="submission" date="2019-03" db="EMBL/GenBank/DDBJ databases">
        <title>The genome sequence of a newly discovered highly antifungal drug resistant Aspergillus species, Aspergillus tanneri NIH 1004.</title>
        <authorList>
            <person name="Mounaud S."/>
            <person name="Singh I."/>
            <person name="Joardar V."/>
            <person name="Pakala S."/>
            <person name="Pakala S."/>
            <person name="Venepally P."/>
            <person name="Hoover J."/>
            <person name="Nierman W."/>
            <person name="Chung J."/>
            <person name="Losada L."/>
        </authorList>
    </citation>
    <scope>NUCLEOTIDE SEQUENCE [LARGE SCALE GENOMIC DNA]</scope>
    <source>
        <strain evidence="1 2">NIH1004</strain>
    </source>
</reference>
<proteinExistence type="predicted"/>
<name>A0A4S3JGA9_9EURO</name>
<comment type="caution">
    <text evidence="1">The sequence shown here is derived from an EMBL/GenBank/DDBJ whole genome shotgun (WGS) entry which is preliminary data.</text>
</comment>
<evidence type="ECO:0000313" key="1">
    <source>
        <dbReference type="EMBL" id="THC94282.1"/>
    </source>
</evidence>
<dbReference type="VEuPathDB" id="FungiDB:EYZ11_006255"/>
<dbReference type="EMBL" id="SOSA01000217">
    <property type="protein sequence ID" value="THC94282.1"/>
    <property type="molecule type" value="Genomic_DNA"/>
</dbReference>
<accession>A0A4S3JGA9</accession>
<dbReference type="AlphaFoldDB" id="A0A4S3JGA9"/>
<protein>
    <submittedName>
        <fullName evidence="1">Uncharacterized protein</fullName>
    </submittedName>
</protein>
<evidence type="ECO:0000313" key="2">
    <source>
        <dbReference type="Proteomes" id="UP000308092"/>
    </source>
</evidence>